<comment type="similarity">
    <text evidence="2">Belongs to the anaerobic coproporphyrinogen-III oxidase family. HemW subfamily.</text>
</comment>
<evidence type="ECO:0000256" key="7">
    <source>
        <dbReference type="ARBA" id="ARBA00023004"/>
    </source>
</evidence>
<dbReference type="InterPro" id="IPR010723">
    <property type="entry name" value="HemN_C"/>
</dbReference>
<keyword evidence="4 10" id="KW-0349">Heme</keyword>
<evidence type="ECO:0000256" key="5">
    <source>
        <dbReference type="ARBA" id="ARBA00022691"/>
    </source>
</evidence>
<keyword evidence="7 10" id="KW-0408">Iron</keyword>
<dbReference type="GO" id="GO:0046872">
    <property type="term" value="F:metal ion binding"/>
    <property type="evidence" value="ECO:0007669"/>
    <property type="project" value="UniProtKB-UniRule"/>
</dbReference>
<proteinExistence type="inferred from homology"/>
<dbReference type="GO" id="GO:0004109">
    <property type="term" value="F:coproporphyrinogen oxidase activity"/>
    <property type="evidence" value="ECO:0007669"/>
    <property type="project" value="InterPro"/>
</dbReference>
<keyword evidence="5 10" id="KW-0949">S-adenosyl-L-methionine</keyword>
<sequence length="398" mass="44217">MHSENSWPDALTQSSIENWQIGGFGLYVHWPFCEAKCPYCDFNSHVVSHIDQSRWARALADEIRRAGAETPNRVLGSIFFGGGTPSLMTAETVLTVIEAARDCWTFANDIEITLEANPRSVEVRRFEGYARAGVNRVSLGVQALRAADLKRLGRLHGVDEAKTALGVARSVFERVSFDLIYARQNQTLDDWRVELGEALDMAVDHLSLYQLTVEEGTAFWDRARAGGLRGLPDEDLAADMYELTQDLCSAAGYSAYEVSNHARPDAQSRHNLIYWRYGDWLGIGPGAHGRLGTGEQRQATVAWRQPGRWLERAEAGSGLESRTTLELVDQAGEYLMMGLRLDEGLDIGRLHRMNPTVGRAEAVAEMIDLDLIMREGPVLRTTAKGRLVLNSVVAELMP</sequence>
<gene>
    <name evidence="12" type="ORF">ANTHELSMS3_01025</name>
</gene>
<dbReference type="EMBL" id="CP022540">
    <property type="protein sequence ID" value="ASP19741.1"/>
    <property type="molecule type" value="Genomic_DNA"/>
</dbReference>
<dbReference type="Proteomes" id="UP000203589">
    <property type="component" value="Chromosome"/>
</dbReference>
<dbReference type="InterPro" id="IPR034505">
    <property type="entry name" value="Coproporphyrinogen-III_oxidase"/>
</dbReference>
<dbReference type="Pfam" id="PF04055">
    <property type="entry name" value="Radical_SAM"/>
    <property type="match status" value="1"/>
</dbReference>
<dbReference type="SFLD" id="SFLDF00288">
    <property type="entry name" value="HemN-like__clustered_with_nucl"/>
    <property type="match status" value="1"/>
</dbReference>
<dbReference type="PANTHER" id="PTHR13932:SF5">
    <property type="entry name" value="RADICAL S-ADENOSYL METHIONINE DOMAIN-CONTAINING PROTEIN 1, MITOCHONDRIAL"/>
    <property type="match status" value="1"/>
</dbReference>
<dbReference type="InterPro" id="IPR006638">
    <property type="entry name" value="Elp3/MiaA/NifB-like_rSAM"/>
</dbReference>
<protein>
    <recommendedName>
        <fullName evidence="3 10">Heme chaperone HemW</fullName>
    </recommendedName>
</protein>
<dbReference type="GO" id="GO:0051539">
    <property type="term" value="F:4 iron, 4 sulfur cluster binding"/>
    <property type="evidence" value="ECO:0007669"/>
    <property type="project" value="UniProtKB-UniRule"/>
</dbReference>
<comment type="cofactor">
    <cofactor evidence="1">
        <name>[4Fe-4S] cluster</name>
        <dbReference type="ChEBI" id="CHEBI:49883"/>
    </cofactor>
</comment>
<evidence type="ECO:0000256" key="8">
    <source>
        <dbReference type="ARBA" id="ARBA00023014"/>
    </source>
</evidence>
<dbReference type="PROSITE" id="PS51918">
    <property type="entry name" value="RADICAL_SAM"/>
    <property type="match status" value="1"/>
</dbReference>
<accession>A0A222E1A2</accession>
<dbReference type="NCBIfam" id="TIGR00539">
    <property type="entry name" value="hemN_rel"/>
    <property type="match status" value="1"/>
</dbReference>
<keyword evidence="8 10" id="KW-0411">Iron-sulfur</keyword>
<keyword evidence="10" id="KW-0963">Cytoplasm</keyword>
<dbReference type="Pfam" id="PF06969">
    <property type="entry name" value="HemN_C"/>
    <property type="match status" value="1"/>
</dbReference>
<evidence type="ECO:0000313" key="12">
    <source>
        <dbReference type="EMBL" id="ASP19741.1"/>
    </source>
</evidence>
<keyword evidence="9 10" id="KW-0143">Chaperone</keyword>
<evidence type="ECO:0000256" key="10">
    <source>
        <dbReference type="RuleBase" id="RU364116"/>
    </source>
</evidence>
<keyword evidence="12" id="KW-0560">Oxidoreductase</keyword>
<dbReference type="InterPro" id="IPR004559">
    <property type="entry name" value="HemW-like"/>
</dbReference>
<evidence type="ECO:0000256" key="9">
    <source>
        <dbReference type="ARBA" id="ARBA00023186"/>
    </source>
</evidence>
<dbReference type="SFLD" id="SFLDS00029">
    <property type="entry name" value="Radical_SAM"/>
    <property type="match status" value="1"/>
</dbReference>
<keyword evidence="6 10" id="KW-0479">Metal-binding</keyword>
<dbReference type="Gene3D" id="3.20.20.70">
    <property type="entry name" value="Aldolase class I"/>
    <property type="match status" value="1"/>
</dbReference>
<feature type="domain" description="Radical SAM core" evidence="11">
    <location>
        <begin position="18"/>
        <end position="254"/>
    </location>
</feature>
<comment type="subcellular location">
    <subcellularLocation>
        <location evidence="10">Cytoplasm</location>
    </subcellularLocation>
</comment>
<evidence type="ECO:0000256" key="4">
    <source>
        <dbReference type="ARBA" id="ARBA00022617"/>
    </source>
</evidence>
<dbReference type="SFLD" id="SFLDF00562">
    <property type="entry name" value="HemN-like__clustered_with_heat"/>
    <property type="match status" value="1"/>
</dbReference>
<evidence type="ECO:0000259" key="11">
    <source>
        <dbReference type="PROSITE" id="PS51918"/>
    </source>
</evidence>
<keyword evidence="13" id="KW-1185">Reference proteome</keyword>
<evidence type="ECO:0000256" key="2">
    <source>
        <dbReference type="ARBA" id="ARBA00006100"/>
    </source>
</evidence>
<reference evidence="12 13" key="1">
    <citation type="submission" date="2017-07" db="EMBL/GenBank/DDBJ databases">
        <title>Genome Sequence of Antarctobacter heliothermus Strain SMS3 Isolated from a culture of the Diatom Skeletonema marinoi.</title>
        <authorList>
            <person name="Topel M."/>
            <person name="Pinder M.I.M."/>
            <person name="Johansson O.N."/>
            <person name="Kourtchenko O."/>
            <person name="Godhe A."/>
            <person name="Clarke A.K."/>
        </authorList>
    </citation>
    <scope>NUCLEOTIDE SEQUENCE [LARGE SCALE GENOMIC DNA]</scope>
    <source>
        <strain evidence="12 13">SMS3</strain>
    </source>
</reference>
<dbReference type="InterPro" id="IPR013785">
    <property type="entry name" value="Aldolase_TIM"/>
</dbReference>
<dbReference type="InterPro" id="IPR058240">
    <property type="entry name" value="rSAM_sf"/>
</dbReference>
<evidence type="ECO:0000313" key="13">
    <source>
        <dbReference type="Proteomes" id="UP000203589"/>
    </source>
</evidence>
<dbReference type="PANTHER" id="PTHR13932">
    <property type="entry name" value="COPROPORPHYRINIGEN III OXIDASE"/>
    <property type="match status" value="1"/>
</dbReference>
<name>A0A222E1A2_9RHOB</name>
<dbReference type="SMART" id="SM00729">
    <property type="entry name" value="Elp3"/>
    <property type="match status" value="1"/>
</dbReference>
<dbReference type="GO" id="GO:0006779">
    <property type="term" value="P:porphyrin-containing compound biosynthetic process"/>
    <property type="evidence" value="ECO:0007669"/>
    <property type="project" value="InterPro"/>
</dbReference>
<comment type="function">
    <text evidence="10">Probably acts as a heme chaperone, transferring heme to an unknown acceptor. Binds one molecule of heme per monomer, possibly covalently. Binds 1 [4Fe-4S] cluster. The cluster is coordinated with 3 cysteines and an exchangeable S-adenosyl-L-methionine.</text>
</comment>
<dbReference type="KEGG" id="aht:ANTHELSMS3_01025"/>
<dbReference type="AlphaFoldDB" id="A0A222E1A2"/>
<evidence type="ECO:0000256" key="1">
    <source>
        <dbReference type="ARBA" id="ARBA00001966"/>
    </source>
</evidence>
<evidence type="ECO:0000256" key="6">
    <source>
        <dbReference type="ARBA" id="ARBA00022723"/>
    </source>
</evidence>
<keyword evidence="10" id="KW-0004">4Fe-4S</keyword>
<dbReference type="InterPro" id="IPR007197">
    <property type="entry name" value="rSAM"/>
</dbReference>
<organism evidence="12 13">
    <name type="scientific">Antarctobacter heliothermus</name>
    <dbReference type="NCBI Taxonomy" id="74033"/>
    <lineage>
        <taxon>Bacteria</taxon>
        <taxon>Pseudomonadati</taxon>
        <taxon>Pseudomonadota</taxon>
        <taxon>Alphaproteobacteria</taxon>
        <taxon>Rhodobacterales</taxon>
        <taxon>Roseobacteraceae</taxon>
        <taxon>Antarctobacter</taxon>
    </lineage>
</organism>
<evidence type="ECO:0000256" key="3">
    <source>
        <dbReference type="ARBA" id="ARBA00017228"/>
    </source>
</evidence>
<dbReference type="SUPFAM" id="SSF102114">
    <property type="entry name" value="Radical SAM enzymes"/>
    <property type="match status" value="1"/>
</dbReference>
<dbReference type="CDD" id="cd01335">
    <property type="entry name" value="Radical_SAM"/>
    <property type="match status" value="1"/>
</dbReference>
<dbReference type="SFLD" id="SFLDG01065">
    <property type="entry name" value="anaerobic_coproporphyrinogen-I"/>
    <property type="match status" value="1"/>
</dbReference>
<dbReference type="GO" id="GO:0005737">
    <property type="term" value="C:cytoplasm"/>
    <property type="evidence" value="ECO:0007669"/>
    <property type="project" value="UniProtKB-SubCell"/>
</dbReference>